<evidence type="ECO:0000313" key="2">
    <source>
        <dbReference type="EMBL" id="KTD20978.1"/>
    </source>
</evidence>
<organism evidence="2 3">
    <name type="scientific">Legionella lansingensis</name>
    <dbReference type="NCBI Taxonomy" id="45067"/>
    <lineage>
        <taxon>Bacteria</taxon>
        <taxon>Pseudomonadati</taxon>
        <taxon>Pseudomonadota</taxon>
        <taxon>Gammaproteobacteria</taxon>
        <taxon>Legionellales</taxon>
        <taxon>Legionellaceae</taxon>
        <taxon>Legionella</taxon>
    </lineage>
</organism>
<gene>
    <name evidence="2" type="primary">eis</name>
    <name evidence="2" type="ORF">Llan_1708</name>
</gene>
<dbReference type="PATRIC" id="fig|45067.4.peg.1793"/>
<keyword evidence="1" id="KW-0732">Signal</keyword>
<dbReference type="eggNOG" id="ENOG5031EG0">
    <property type="taxonomic scope" value="Bacteria"/>
</dbReference>
<dbReference type="EMBL" id="LNYI01000033">
    <property type="protein sequence ID" value="KTD20978.1"/>
    <property type="molecule type" value="Genomic_DNA"/>
</dbReference>
<dbReference type="GO" id="GO:0016740">
    <property type="term" value="F:transferase activity"/>
    <property type="evidence" value="ECO:0007669"/>
    <property type="project" value="UniProtKB-KW"/>
</dbReference>
<accession>A0A0W0VLH0</accession>
<dbReference type="RefSeq" id="WP_051546051.1">
    <property type="nucleotide sequence ID" value="NZ_CAAAJD010000002.1"/>
</dbReference>
<sequence>MYKKWSLFLFVVLFGLSFNLCARQQGGGDDLKGVCELAGGTWTGNEGGNWACCWADWGCYGCYNGVCKMQCRTKRCRDANRMRAAKPGTKSLKELAPAGKIAPIVPVK</sequence>
<feature type="signal peptide" evidence="1">
    <location>
        <begin position="1"/>
        <end position="22"/>
    </location>
</feature>
<comment type="caution">
    <text evidence="2">The sequence shown here is derived from an EMBL/GenBank/DDBJ whole genome shotgun (WGS) entry which is preliminary data.</text>
</comment>
<dbReference type="AlphaFoldDB" id="A0A0W0VLH0"/>
<keyword evidence="2" id="KW-0808">Transferase</keyword>
<protein>
    <submittedName>
        <fullName evidence="2">Acetyltransferase</fullName>
    </submittedName>
</protein>
<proteinExistence type="predicted"/>
<evidence type="ECO:0000256" key="1">
    <source>
        <dbReference type="SAM" id="SignalP"/>
    </source>
</evidence>
<evidence type="ECO:0000313" key="3">
    <source>
        <dbReference type="Proteomes" id="UP000054869"/>
    </source>
</evidence>
<dbReference type="Proteomes" id="UP000054869">
    <property type="component" value="Unassembled WGS sequence"/>
</dbReference>
<keyword evidence="3" id="KW-1185">Reference proteome</keyword>
<reference evidence="2 3" key="1">
    <citation type="submission" date="2015-11" db="EMBL/GenBank/DDBJ databases">
        <title>Genomic analysis of 38 Legionella species identifies large and diverse effector repertoires.</title>
        <authorList>
            <person name="Burstein D."/>
            <person name="Amaro F."/>
            <person name="Zusman T."/>
            <person name="Lifshitz Z."/>
            <person name="Cohen O."/>
            <person name="Gilbert J.A."/>
            <person name="Pupko T."/>
            <person name="Shuman H.A."/>
            <person name="Segal G."/>
        </authorList>
    </citation>
    <scope>NUCLEOTIDE SEQUENCE [LARGE SCALE GENOMIC DNA]</scope>
    <source>
        <strain evidence="2 3">ATCC 49751</strain>
    </source>
</reference>
<feature type="chain" id="PRO_5006914917" evidence="1">
    <location>
        <begin position="23"/>
        <end position="108"/>
    </location>
</feature>
<name>A0A0W0VLH0_9GAMM</name>